<gene>
    <name evidence="4" type="ORF">BINDI_0985</name>
</gene>
<dbReference type="EMBL" id="CP006018">
    <property type="protein sequence ID" value="AIC92249.1"/>
    <property type="molecule type" value="Genomic_DNA"/>
</dbReference>
<protein>
    <submittedName>
        <fullName evidence="4">Single-stranded DNA-binding protein</fullName>
    </submittedName>
</protein>
<dbReference type="PANTHER" id="PTHR10302:SF27">
    <property type="entry name" value="SINGLE-STRANDED DNA-BINDING PROTEIN"/>
    <property type="match status" value="1"/>
</dbReference>
<proteinExistence type="predicted"/>
<organism evidence="4 5">
    <name type="scientific">Bifidobacterium [indicum] DSM 20214 = LMG 11587</name>
    <dbReference type="NCBI Taxonomy" id="1341694"/>
    <lineage>
        <taxon>Bacteria</taxon>
        <taxon>Bacillati</taxon>
        <taxon>Actinomycetota</taxon>
        <taxon>Actinomycetes</taxon>
        <taxon>Bifidobacteriales</taxon>
        <taxon>Bifidobacteriaceae</taxon>
        <taxon>Bifidobacterium</taxon>
    </lineage>
</organism>
<feature type="compositionally biased region" description="Basic and acidic residues" evidence="3">
    <location>
        <begin position="120"/>
        <end position="149"/>
    </location>
</feature>
<dbReference type="SUPFAM" id="SSF50249">
    <property type="entry name" value="Nucleic acid-binding proteins"/>
    <property type="match status" value="1"/>
</dbReference>
<dbReference type="RefSeq" id="WP_052108833.1">
    <property type="nucleotide sequence ID" value="NZ_CP006018.1"/>
</dbReference>
<dbReference type="HOGENOM" id="CLU_078758_1_3_11"/>
<dbReference type="GO" id="GO:0006260">
    <property type="term" value="P:DNA replication"/>
    <property type="evidence" value="ECO:0007669"/>
    <property type="project" value="InterPro"/>
</dbReference>
<dbReference type="InterPro" id="IPR012340">
    <property type="entry name" value="NA-bd_OB-fold"/>
</dbReference>
<dbReference type="InterPro" id="IPR000424">
    <property type="entry name" value="Primosome_PriB/ssb"/>
</dbReference>
<feature type="compositionally biased region" description="Gly residues" evidence="3">
    <location>
        <begin position="154"/>
        <end position="166"/>
    </location>
</feature>
<reference evidence="4 5" key="1">
    <citation type="journal article" date="2014" name="Appl. Environ. Microbiol.">
        <title>Genomic encyclopedia of type strains of the genus Bifidobacterium.</title>
        <authorList>
            <person name="Milani C."/>
            <person name="Lugli G.A."/>
            <person name="Duranti S."/>
            <person name="Turroni F."/>
            <person name="Bottacini F."/>
            <person name="Mangifesta M."/>
            <person name="Sanchez B."/>
            <person name="Viappiani A."/>
            <person name="Mancabelli L."/>
            <person name="Taminiau B."/>
            <person name="Delcenserie V."/>
            <person name="Barrangou R."/>
            <person name="Margolles A."/>
            <person name="van Sinderen D."/>
            <person name="Ventura M."/>
        </authorList>
    </citation>
    <scope>NUCLEOTIDE SEQUENCE [LARGE SCALE GENOMIC DNA]</scope>
    <source>
        <strain evidence="4 5">LMG 11587</strain>
    </source>
</reference>
<dbReference type="GO" id="GO:0003697">
    <property type="term" value="F:single-stranded DNA binding"/>
    <property type="evidence" value="ECO:0007669"/>
    <property type="project" value="InterPro"/>
</dbReference>
<dbReference type="Pfam" id="PF00436">
    <property type="entry name" value="SSB"/>
    <property type="match status" value="1"/>
</dbReference>
<dbReference type="GO" id="GO:0009295">
    <property type="term" value="C:nucleoid"/>
    <property type="evidence" value="ECO:0007669"/>
    <property type="project" value="TreeGrafter"/>
</dbReference>
<evidence type="ECO:0000256" key="1">
    <source>
        <dbReference type="ARBA" id="ARBA00023125"/>
    </source>
</evidence>
<dbReference type="OrthoDB" id="4427276at2"/>
<name>A0A087VVB3_9BIFI</name>
<dbReference type="KEGG" id="bii:BINDI_0985"/>
<dbReference type="InterPro" id="IPR011344">
    <property type="entry name" value="ssDNA-bd"/>
</dbReference>
<evidence type="ECO:0000256" key="2">
    <source>
        <dbReference type="PROSITE-ProRule" id="PRU00252"/>
    </source>
</evidence>
<keyword evidence="1 2" id="KW-0238">DNA-binding</keyword>
<accession>A0A087VVB3</accession>
<evidence type="ECO:0000313" key="5">
    <source>
        <dbReference type="Proteomes" id="UP000028569"/>
    </source>
</evidence>
<keyword evidence="5" id="KW-1185">Reference proteome</keyword>
<dbReference type="Proteomes" id="UP000028569">
    <property type="component" value="Chromosome"/>
</dbReference>
<evidence type="ECO:0000256" key="3">
    <source>
        <dbReference type="SAM" id="MobiDB-lite"/>
    </source>
</evidence>
<dbReference type="CDD" id="cd04496">
    <property type="entry name" value="SSB_OBF"/>
    <property type="match status" value="1"/>
</dbReference>
<feature type="region of interest" description="Disordered" evidence="3">
    <location>
        <begin position="115"/>
        <end position="186"/>
    </location>
</feature>
<dbReference type="Gene3D" id="2.40.50.140">
    <property type="entry name" value="Nucleic acid-binding proteins"/>
    <property type="match status" value="1"/>
</dbReference>
<dbReference type="PROSITE" id="PS50935">
    <property type="entry name" value="SSB"/>
    <property type="match status" value="1"/>
</dbReference>
<dbReference type="AlphaFoldDB" id="A0A087VVB3"/>
<evidence type="ECO:0000313" key="4">
    <source>
        <dbReference type="EMBL" id="AIC92249.1"/>
    </source>
</evidence>
<dbReference type="PANTHER" id="PTHR10302">
    <property type="entry name" value="SINGLE-STRANDED DNA-BINDING PROTEIN"/>
    <property type="match status" value="1"/>
</dbReference>
<sequence length="186" mass="19497">MAANESKVSMFGFVGKAPVRIGQPESAPVCTFRLGSTPAYYDAARGAWVRRPTSWITVKAFRNLAVNLFHSLHKGDPVIVTGSLVTEEWTKEGQLHSALVLEADGVGHDLNLGQGAFTRVKPEEVDSPGRKDPWDDRADLGAGSTRDDSEALGAGTGGGGSPGQGMAGSDTANEKAKASTQPVDAF</sequence>